<proteinExistence type="predicted"/>
<evidence type="ECO:0000313" key="2">
    <source>
        <dbReference type="EMBL" id="NML25839.1"/>
    </source>
</evidence>
<dbReference type="PROSITE" id="PS50075">
    <property type="entry name" value="CARRIER"/>
    <property type="match status" value="1"/>
</dbReference>
<feature type="domain" description="Carrier" evidence="1">
    <location>
        <begin position="10"/>
        <end position="94"/>
    </location>
</feature>
<reference evidence="2 3" key="1">
    <citation type="submission" date="2020-04" db="EMBL/GenBank/DDBJ databases">
        <title>Zoogloea sp. G-4-1-14 isolated from soil.</title>
        <authorList>
            <person name="Dahal R.H."/>
        </authorList>
    </citation>
    <scope>NUCLEOTIDE SEQUENCE [LARGE SCALE GENOMIC DNA]</scope>
    <source>
        <strain evidence="2 3">G-4-1-14</strain>
    </source>
</reference>
<name>A0A848G3R1_9RHOO</name>
<accession>A0A848G3R1</accession>
<evidence type="ECO:0000259" key="1">
    <source>
        <dbReference type="PROSITE" id="PS50075"/>
    </source>
</evidence>
<comment type="caution">
    <text evidence="2">The sequence shown here is derived from an EMBL/GenBank/DDBJ whole genome shotgun (WGS) entry which is preliminary data.</text>
</comment>
<keyword evidence="3" id="KW-1185">Reference proteome</keyword>
<dbReference type="Gene3D" id="1.10.1200.10">
    <property type="entry name" value="ACP-like"/>
    <property type="match status" value="1"/>
</dbReference>
<dbReference type="InterPro" id="IPR036736">
    <property type="entry name" value="ACP-like_sf"/>
</dbReference>
<sequence length="96" mass="10125">MSTTPTGNTPDTTPSLAEIAALIVSALNLEMAPSEIDPDASLFGEGLGLDSIDILEIALVISKQYGVQLRADDENNTRIFSSLRSLADYIASQKAA</sequence>
<evidence type="ECO:0000313" key="3">
    <source>
        <dbReference type="Proteomes" id="UP000580043"/>
    </source>
</evidence>
<dbReference type="NCBIfam" id="NF006617">
    <property type="entry name" value="PRK09184.1"/>
    <property type="match status" value="1"/>
</dbReference>
<dbReference type="SMART" id="SM01294">
    <property type="entry name" value="PKS_PP_betabranch"/>
    <property type="match status" value="1"/>
</dbReference>
<dbReference type="Pfam" id="PF00550">
    <property type="entry name" value="PP-binding"/>
    <property type="match status" value="1"/>
</dbReference>
<dbReference type="SUPFAM" id="SSF47336">
    <property type="entry name" value="ACP-like"/>
    <property type="match status" value="1"/>
</dbReference>
<dbReference type="AlphaFoldDB" id="A0A848G3R1"/>
<gene>
    <name evidence="2" type="ORF">HHL15_08815</name>
</gene>
<dbReference type="RefSeq" id="WP_169145384.1">
    <property type="nucleotide sequence ID" value="NZ_JABBGA010000005.1"/>
</dbReference>
<protein>
    <submittedName>
        <fullName evidence="2">Acyl carrier protein</fullName>
    </submittedName>
</protein>
<dbReference type="InterPro" id="IPR009081">
    <property type="entry name" value="PP-bd_ACP"/>
</dbReference>
<dbReference type="EMBL" id="JABBGA010000005">
    <property type="protein sequence ID" value="NML25839.1"/>
    <property type="molecule type" value="Genomic_DNA"/>
</dbReference>
<organism evidence="2 3">
    <name type="scientific">Zoogloea dura</name>
    <dbReference type="NCBI Taxonomy" id="2728840"/>
    <lineage>
        <taxon>Bacteria</taxon>
        <taxon>Pseudomonadati</taxon>
        <taxon>Pseudomonadota</taxon>
        <taxon>Betaproteobacteria</taxon>
        <taxon>Rhodocyclales</taxon>
        <taxon>Zoogloeaceae</taxon>
        <taxon>Zoogloea</taxon>
    </lineage>
</organism>
<dbReference type="Proteomes" id="UP000580043">
    <property type="component" value="Unassembled WGS sequence"/>
</dbReference>